<dbReference type="AlphaFoldDB" id="A0A9D3RMM3"/>
<accession>A0A9D3RMM3</accession>
<comment type="caution">
    <text evidence="1">The sequence shown here is derived from an EMBL/GenBank/DDBJ whole genome shotgun (WGS) entry which is preliminary data.</text>
</comment>
<sequence>MKDQRTRCKLLSLERQCSSSLDRLKTTVAVQCQNGVPSMDVWEKALSLFTIRKAVLFHNGYSRCSRQALRLSHAPSEDVAPLCFQK</sequence>
<organism evidence="1 2">
    <name type="scientific">Anguilla anguilla</name>
    <name type="common">European freshwater eel</name>
    <name type="synonym">Muraena anguilla</name>
    <dbReference type="NCBI Taxonomy" id="7936"/>
    <lineage>
        <taxon>Eukaryota</taxon>
        <taxon>Metazoa</taxon>
        <taxon>Chordata</taxon>
        <taxon>Craniata</taxon>
        <taxon>Vertebrata</taxon>
        <taxon>Euteleostomi</taxon>
        <taxon>Actinopterygii</taxon>
        <taxon>Neopterygii</taxon>
        <taxon>Teleostei</taxon>
        <taxon>Anguilliformes</taxon>
        <taxon>Anguillidae</taxon>
        <taxon>Anguilla</taxon>
    </lineage>
</organism>
<gene>
    <name evidence="1" type="ORF">ANANG_G00250530</name>
</gene>
<dbReference type="Proteomes" id="UP001044222">
    <property type="component" value="Chromosome 14"/>
</dbReference>
<keyword evidence="2" id="KW-1185">Reference proteome</keyword>
<evidence type="ECO:0000313" key="1">
    <source>
        <dbReference type="EMBL" id="KAG5836053.1"/>
    </source>
</evidence>
<reference evidence="1" key="1">
    <citation type="submission" date="2021-01" db="EMBL/GenBank/DDBJ databases">
        <title>A chromosome-scale assembly of European eel, Anguilla anguilla.</title>
        <authorList>
            <person name="Henkel C."/>
            <person name="Jong-Raadsen S.A."/>
            <person name="Dufour S."/>
            <person name="Weltzien F.-A."/>
            <person name="Palstra A.P."/>
            <person name="Pelster B."/>
            <person name="Spaink H.P."/>
            <person name="Van Den Thillart G.E."/>
            <person name="Jansen H."/>
            <person name="Zahm M."/>
            <person name="Klopp C."/>
            <person name="Cedric C."/>
            <person name="Louis A."/>
            <person name="Berthelot C."/>
            <person name="Parey E."/>
            <person name="Roest Crollius H."/>
            <person name="Montfort J."/>
            <person name="Robinson-Rechavi M."/>
            <person name="Bucao C."/>
            <person name="Bouchez O."/>
            <person name="Gislard M."/>
            <person name="Lluch J."/>
            <person name="Milhes M."/>
            <person name="Lampietro C."/>
            <person name="Lopez Roques C."/>
            <person name="Donnadieu C."/>
            <person name="Braasch I."/>
            <person name="Desvignes T."/>
            <person name="Postlethwait J."/>
            <person name="Bobe J."/>
            <person name="Guiguen Y."/>
            <person name="Dirks R."/>
        </authorList>
    </citation>
    <scope>NUCLEOTIDE SEQUENCE</scope>
    <source>
        <strain evidence="1">Tag_6206</strain>
        <tissue evidence="1">Liver</tissue>
    </source>
</reference>
<name>A0A9D3RMM3_ANGAN</name>
<dbReference type="EMBL" id="JAFIRN010000014">
    <property type="protein sequence ID" value="KAG5836053.1"/>
    <property type="molecule type" value="Genomic_DNA"/>
</dbReference>
<protein>
    <submittedName>
        <fullName evidence="1">Uncharacterized protein</fullName>
    </submittedName>
</protein>
<evidence type="ECO:0000313" key="2">
    <source>
        <dbReference type="Proteomes" id="UP001044222"/>
    </source>
</evidence>
<proteinExistence type="predicted"/>